<gene>
    <name evidence="4" type="ORF">FVP33_17885</name>
</gene>
<dbReference type="InterPro" id="IPR050631">
    <property type="entry name" value="PheA/TfdB_FAD_monoxygenase"/>
</dbReference>
<dbReference type="PANTHER" id="PTHR43476">
    <property type="entry name" value="3-(3-HYDROXY-PHENYL)PROPIONATE/3-HYDROXYCINNAMIC ACID HYDROXYLASE"/>
    <property type="match status" value="1"/>
</dbReference>
<evidence type="ECO:0000313" key="4">
    <source>
        <dbReference type="EMBL" id="TXN28402.1"/>
    </source>
</evidence>
<keyword evidence="5" id="KW-1185">Reference proteome</keyword>
<dbReference type="InterPro" id="IPR002938">
    <property type="entry name" value="FAD-bd"/>
</dbReference>
<keyword evidence="1" id="KW-0560">Oxidoreductase</keyword>
<dbReference type="GO" id="GO:0071949">
    <property type="term" value="F:FAD binding"/>
    <property type="evidence" value="ECO:0007669"/>
    <property type="project" value="InterPro"/>
</dbReference>
<dbReference type="PANTHER" id="PTHR43476:SF4">
    <property type="entry name" value="BLR0106 PROTEIN"/>
    <property type="match status" value="1"/>
</dbReference>
<evidence type="ECO:0000313" key="5">
    <source>
        <dbReference type="Proteomes" id="UP000321379"/>
    </source>
</evidence>
<protein>
    <submittedName>
        <fullName evidence="4">4-hydroxybenzoate 3-monooxygenase</fullName>
    </submittedName>
</protein>
<sequence length="395" mass="43090">MRTTVAIIGAGPAGLLLGHLLEKSGIDFVIVEQRSREYILSRVRAGVLEQSSVDVLASLGLDSRLREAGLVHDGIYLQYAGTRHRIDFKALIDRTVTVYGQQQVVNDLMLAHDALGSAVYFESSGVLPRGIDTPHPSVDFVNDGVEFTVDADFIVGADGFHGVCRTIIPAGAITSYERDFPFAWLGILANVAPSTDELIYALHEDGFAMHSMRSPSVSRLYLQVDPGESIDDWSDARIWDGLHTRLGVDGWTLHEGEVTEKSITPMRSFVASTLEYGSLYLVGDAGHIVPPTGAKGLNAAISDVAMLGAAFTAFFAGDRVPLTLYSDRALRRQWKTQYFSQWMTDMLHTSGPGASDADRAFRHMSQLGQLDYVTGSEHARRGLAEQYTGLPIEGL</sequence>
<keyword evidence="2" id="KW-0520">NAD</keyword>
<dbReference type="Gene3D" id="3.30.9.10">
    <property type="entry name" value="D-Amino Acid Oxidase, subunit A, domain 2"/>
    <property type="match status" value="1"/>
</dbReference>
<dbReference type="AlphaFoldDB" id="A0A5C8UM27"/>
<evidence type="ECO:0000259" key="3">
    <source>
        <dbReference type="Pfam" id="PF01494"/>
    </source>
</evidence>
<dbReference type="SUPFAM" id="SSF51905">
    <property type="entry name" value="FAD/NAD(P)-binding domain"/>
    <property type="match status" value="1"/>
</dbReference>
<organism evidence="4 5">
    <name type="scientific">Lacisediminihabitans profunda</name>
    <dbReference type="NCBI Taxonomy" id="2594790"/>
    <lineage>
        <taxon>Bacteria</taxon>
        <taxon>Bacillati</taxon>
        <taxon>Actinomycetota</taxon>
        <taxon>Actinomycetes</taxon>
        <taxon>Micrococcales</taxon>
        <taxon>Microbacteriaceae</taxon>
        <taxon>Lacisediminihabitans</taxon>
    </lineage>
</organism>
<dbReference type="NCBIfam" id="NF006091">
    <property type="entry name" value="PRK08243.1"/>
    <property type="match status" value="1"/>
</dbReference>
<proteinExistence type="predicted"/>
<evidence type="ECO:0000256" key="2">
    <source>
        <dbReference type="ARBA" id="ARBA00023027"/>
    </source>
</evidence>
<dbReference type="Gene3D" id="3.50.50.60">
    <property type="entry name" value="FAD/NAD(P)-binding domain"/>
    <property type="match status" value="1"/>
</dbReference>
<dbReference type="EMBL" id="VRMG01000015">
    <property type="protein sequence ID" value="TXN28402.1"/>
    <property type="molecule type" value="Genomic_DNA"/>
</dbReference>
<keyword evidence="4" id="KW-0503">Monooxygenase</keyword>
<accession>A0A5C8UM27</accession>
<dbReference type="Pfam" id="PF01494">
    <property type="entry name" value="FAD_binding_3"/>
    <property type="match status" value="1"/>
</dbReference>
<comment type="caution">
    <text evidence="4">The sequence shown here is derived from an EMBL/GenBank/DDBJ whole genome shotgun (WGS) entry which is preliminary data.</text>
</comment>
<dbReference type="InterPro" id="IPR036188">
    <property type="entry name" value="FAD/NAD-bd_sf"/>
</dbReference>
<feature type="domain" description="FAD-binding" evidence="3">
    <location>
        <begin position="2"/>
        <end position="336"/>
    </location>
</feature>
<evidence type="ECO:0000256" key="1">
    <source>
        <dbReference type="ARBA" id="ARBA00023002"/>
    </source>
</evidence>
<dbReference type="Proteomes" id="UP000321379">
    <property type="component" value="Unassembled WGS sequence"/>
</dbReference>
<dbReference type="PRINTS" id="PR00420">
    <property type="entry name" value="RNGMNOXGNASE"/>
</dbReference>
<dbReference type="GO" id="GO:0004497">
    <property type="term" value="F:monooxygenase activity"/>
    <property type="evidence" value="ECO:0007669"/>
    <property type="project" value="UniProtKB-KW"/>
</dbReference>
<name>A0A5C8UM27_9MICO</name>
<reference evidence="4 5" key="1">
    <citation type="submission" date="2019-08" db="EMBL/GenBank/DDBJ databases">
        <title>Bacterial whole genome sequence for Glaciihabitans sp. CHu50b-6-2.</title>
        <authorList>
            <person name="Jin L."/>
        </authorList>
    </citation>
    <scope>NUCLEOTIDE SEQUENCE [LARGE SCALE GENOMIC DNA]</scope>
    <source>
        <strain evidence="4 5">CHu50b-6-2</strain>
    </source>
</reference>
<dbReference type="SUPFAM" id="SSF54373">
    <property type="entry name" value="FAD-linked reductases, C-terminal domain"/>
    <property type="match status" value="1"/>
</dbReference>